<dbReference type="Proteomes" id="UP000664904">
    <property type="component" value="Chromosome"/>
</dbReference>
<dbReference type="RefSeq" id="WP_208843001.1">
    <property type="nucleotide sequence ID" value="NZ_CP072133.1"/>
</dbReference>
<keyword evidence="2" id="KW-1185">Reference proteome</keyword>
<reference evidence="1" key="1">
    <citation type="submission" date="2021-03" db="EMBL/GenBank/DDBJ databases">
        <title>Complete Genome of Pseudoalteromonas xiamenensis STKMTI.2, a new potential marine bacterium producing anti-Vibrio compounds.</title>
        <authorList>
            <person name="Handayani D.P."/>
            <person name="Isnansetyo A."/>
            <person name="Istiqomah I."/>
            <person name="Jumina J."/>
        </authorList>
    </citation>
    <scope>NUCLEOTIDE SEQUENCE</scope>
    <source>
        <strain evidence="1">STKMTI.2</strain>
    </source>
</reference>
<sequence length="353" mass="39709">MQYWVKTSLACGVLLTLSGCSIFTNDAHHPRNYRANAPVKVPSTLKAPEIDPDFKMDIAQYESQEEPKGFRPPQQVLTVAQGTWIEEGDKVSRVYFDKNDGIKDLADSIWMATQGALTSNNVTAERSDKATGTIESGWFTLIKPKDGWFWEDTKSPSQQRFKFRIEQQEHKRTASLVVELIDYRSDDIPLTDLLKQQLEVRALNEVVTEYDYQYRRLLAEIRQSEGQLAIEIGSDEEGNSALVLSTAFEHVFDKVSGLLEGLSFTVDKVNVDESTIAVTYEKPEDSIWNSIWGDSIPSLPLENGKYTIKISSNKEGGSVLTWQNGNDQVLDAQAVQALQQGLLNAVRQKDVRL</sequence>
<dbReference type="PROSITE" id="PS51257">
    <property type="entry name" value="PROKAR_LIPOPROTEIN"/>
    <property type="match status" value="1"/>
</dbReference>
<dbReference type="KEGG" id="pxi:J5O05_16495"/>
<dbReference type="Gene3D" id="3.30.310.170">
    <property type="entry name" value="Outer membrane protein assembly factor BamC"/>
    <property type="match status" value="1"/>
</dbReference>
<gene>
    <name evidence="1" type="primary">bamC</name>
    <name evidence="1" type="ORF">J5O05_16495</name>
</gene>
<protein>
    <submittedName>
        <fullName evidence="1">Outer membrane protein assembly factor BamC</fullName>
    </submittedName>
</protein>
<evidence type="ECO:0000313" key="1">
    <source>
        <dbReference type="EMBL" id="QTH71360.1"/>
    </source>
</evidence>
<dbReference type="Pfam" id="PF06804">
    <property type="entry name" value="Lipoprotein_18"/>
    <property type="match status" value="1"/>
</dbReference>
<accession>A0A975DHM5</accession>
<dbReference type="Gene3D" id="3.30.530.50">
    <property type="match status" value="1"/>
</dbReference>
<organism evidence="1 2">
    <name type="scientific">Pseudoalteromonas xiamenensis</name>
    <dbReference type="NCBI Taxonomy" id="882626"/>
    <lineage>
        <taxon>Bacteria</taxon>
        <taxon>Pseudomonadati</taxon>
        <taxon>Pseudomonadota</taxon>
        <taxon>Gammaproteobacteria</taxon>
        <taxon>Alteromonadales</taxon>
        <taxon>Pseudoalteromonadaceae</taxon>
        <taxon>Pseudoalteromonas</taxon>
    </lineage>
</organism>
<proteinExistence type="predicted"/>
<dbReference type="EMBL" id="CP072133">
    <property type="protein sequence ID" value="QTH71360.1"/>
    <property type="molecule type" value="Genomic_DNA"/>
</dbReference>
<dbReference type="AlphaFoldDB" id="A0A975DHM5"/>
<dbReference type="InterPro" id="IPR010653">
    <property type="entry name" value="NlpB/DapX"/>
</dbReference>
<dbReference type="InterPro" id="IPR042268">
    <property type="entry name" value="BamC_C"/>
</dbReference>
<name>A0A975DHM5_9GAMM</name>
<evidence type="ECO:0000313" key="2">
    <source>
        <dbReference type="Proteomes" id="UP000664904"/>
    </source>
</evidence>